<evidence type="ECO:0000313" key="2">
    <source>
        <dbReference type="Proteomes" id="UP001526143"/>
    </source>
</evidence>
<reference evidence="1 2" key="1">
    <citation type="submission" date="2022-10" db="EMBL/GenBank/DDBJ databases">
        <title>Identification of biosynthetic pathway for the production of the potent trypsin inhibitor radiosumin.</title>
        <authorList>
            <person name="Fewer D.P."/>
            <person name="Delbaje E."/>
            <person name="Ouyang X."/>
            <person name="Agostino P.D."/>
            <person name="Wahlsten M."/>
            <person name="Jokela J."/>
            <person name="Permi P."/>
            <person name="Haapaniemi E."/>
            <person name="Koistinen H."/>
        </authorList>
    </citation>
    <scope>NUCLEOTIDE SEQUENCE [LARGE SCALE GENOMIC DNA]</scope>
    <source>
        <strain evidence="1 2">NIES-515</strain>
    </source>
</reference>
<name>A0ABT3AWM5_9CYAN</name>
<sequence length="382" mass="42491">MIIKREIKNNVTYLYLVEESYSPEKKRGETKKIKPLGVEEAATPLNRITEEFAVVWAEGRTLGNAVPFSERVIGQFPEAESGNGVILPCDIVPCGKFRNGAQRWWCRTHQVHWGIKADLQQVAQGDGGIRCSNATQPMHYTKNPMVINPDDYAGGIGIWAALPTAINTTDEPDIDGVVIHLHARPQLQGKKSIDANFPAVVVTSFDSLPLFGNALIKRVVIAPPSALAYLEALINNLPLGTLYCHTCQHPHLDLGDFAKNPHKKHFCGNCGVDSNWSKEPIVSSPLSELANKLTKNPDFVDSDRILDMRDYQNCQVKVWSSTPAVLWTSHLPQEAGIHVHIYQEKRKIVDDTFGQVTWFDGSQLERDKLLVTMLDKAKKPAA</sequence>
<organism evidence="1 2">
    <name type="scientific">Plectonema radiosum NIES-515</name>
    <dbReference type="NCBI Taxonomy" id="2986073"/>
    <lineage>
        <taxon>Bacteria</taxon>
        <taxon>Bacillati</taxon>
        <taxon>Cyanobacteriota</taxon>
        <taxon>Cyanophyceae</taxon>
        <taxon>Oscillatoriophycideae</taxon>
        <taxon>Oscillatoriales</taxon>
        <taxon>Microcoleaceae</taxon>
        <taxon>Plectonema</taxon>
    </lineage>
</organism>
<evidence type="ECO:0000313" key="1">
    <source>
        <dbReference type="EMBL" id="MCV3213430.1"/>
    </source>
</evidence>
<dbReference type="Proteomes" id="UP001526143">
    <property type="component" value="Unassembled WGS sequence"/>
</dbReference>
<dbReference type="RefSeq" id="WP_263744942.1">
    <property type="nucleotide sequence ID" value="NZ_JAOWRF010000114.1"/>
</dbReference>
<gene>
    <name evidence="1" type="ORF">OGM63_07800</name>
</gene>
<accession>A0ABT3AWM5</accession>
<dbReference type="EMBL" id="JAOWRF010000114">
    <property type="protein sequence ID" value="MCV3213430.1"/>
    <property type="molecule type" value="Genomic_DNA"/>
</dbReference>
<protein>
    <submittedName>
        <fullName evidence="1">Uncharacterized protein</fullName>
    </submittedName>
</protein>
<keyword evidence="2" id="KW-1185">Reference proteome</keyword>
<proteinExistence type="predicted"/>
<comment type="caution">
    <text evidence="1">The sequence shown here is derived from an EMBL/GenBank/DDBJ whole genome shotgun (WGS) entry which is preliminary data.</text>
</comment>